<comment type="caution">
    <text evidence="1">The sequence shown here is derived from an EMBL/GenBank/DDBJ whole genome shotgun (WGS) entry which is preliminary data.</text>
</comment>
<accession>A0A644VYK8</accession>
<gene>
    <name evidence="1" type="ORF">SDC9_42628</name>
</gene>
<reference evidence="1" key="1">
    <citation type="submission" date="2019-08" db="EMBL/GenBank/DDBJ databases">
        <authorList>
            <person name="Kucharzyk K."/>
            <person name="Murdoch R.W."/>
            <person name="Higgins S."/>
            <person name="Loffler F."/>
        </authorList>
    </citation>
    <scope>NUCLEOTIDE SEQUENCE</scope>
</reference>
<sequence length="387" mass="44592">MGKQIFSILFFVLLVSHSFSQSNYKDGYIITLDQDTITGLVDFRTDQTNARLCRFKRTEHAAEEIYHPGEIAGYRFIREGKYYVTKQVKIDNEYQTFFLEFLIQGLKNLYYLPLDNGYFYFEGQDGMLVGVTKQPDQITENYKVREDNRYKGVMSYLFQDCLPLSMQTARVGFDKGSMIVFTKKYHDQMCDTGEECIIFENDYKRKFIKFDYTLFAGVELNDVKLVYTYFPSMLSISPVIGAGLNISSPRLIKSLYLNIETSLSAVSGVSDYIDDYLRYYRYNFNAGKIGFGAGLEYIYNKGRFRPAAGAGISLHKLFNLTDTLKINDQVSSHLPLFRTSTTGLKAELGFDYQTSKNQFVIVRLAFSAHRKTSVESSNIRLKLGYKF</sequence>
<proteinExistence type="predicted"/>
<organism evidence="1">
    <name type="scientific">bioreactor metagenome</name>
    <dbReference type="NCBI Taxonomy" id="1076179"/>
    <lineage>
        <taxon>unclassified sequences</taxon>
        <taxon>metagenomes</taxon>
        <taxon>ecological metagenomes</taxon>
    </lineage>
</organism>
<name>A0A644VYK8_9ZZZZ</name>
<evidence type="ECO:0000313" key="1">
    <source>
        <dbReference type="EMBL" id="MPL96448.1"/>
    </source>
</evidence>
<dbReference type="AlphaFoldDB" id="A0A644VYK8"/>
<protein>
    <recommendedName>
        <fullName evidence="2">Outer membrane protein beta-barrel domain-containing protein</fullName>
    </recommendedName>
</protein>
<evidence type="ECO:0008006" key="2">
    <source>
        <dbReference type="Google" id="ProtNLM"/>
    </source>
</evidence>
<dbReference type="EMBL" id="VSSQ01000510">
    <property type="protein sequence ID" value="MPL96448.1"/>
    <property type="molecule type" value="Genomic_DNA"/>
</dbReference>